<dbReference type="EMBL" id="JAUKPO010000061">
    <property type="protein sequence ID" value="MDO1451466.1"/>
    <property type="molecule type" value="Genomic_DNA"/>
</dbReference>
<dbReference type="PANTHER" id="PTHR30607:SF2">
    <property type="entry name" value="POTASSIUM-TRANSPORTING ATPASE POTASSIUM-BINDING SUBUNIT"/>
    <property type="match status" value="1"/>
</dbReference>
<gene>
    <name evidence="9 10" type="primary">kdpA</name>
    <name evidence="10" type="ORF">Q0590_34650</name>
</gene>
<keyword evidence="4 9" id="KW-0812">Transmembrane</keyword>
<dbReference type="Pfam" id="PF03814">
    <property type="entry name" value="KdpA"/>
    <property type="match status" value="1"/>
</dbReference>
<sequence>MFQEILGIIAIFLLAVVLAIPLGKYIVKVFKNEKTWSDFIAPLEGFIFRISTIDPTEPMDWKQNMKAMLVLNGVFFVWAMLLLLTQGIHPFWNPDNIAAMEPTQAFNTAVSFTTNTNLQHYSGEASASYLTQLLVFCFLQFVSAGTGIAALALLFQGLLLKQSTTLGNFYNLFLKSCTRILLPISVVIAIILLTNGMPATFKGAEQVITLQGDTVSIARGPVAPMVTIKQLGTNGGGYFGSNSTHPFENPNYLTNMVENFAIILIPIALVFAFGFYIHRPRLGYAFFCVMTLLFLLFVGISVSQEMGGNPMLAKMGIDITAGNMEGKEVRFGTAASSMWGVSTTSTSNGSVNSMHDSHMPLSGGVFILDMMINAIYGGVGVGLINFFVFVVIGVFISGLMVGRTPELLGKKIEAKEIKIAALIAILHPMLILVGTALSSHLAAGNGGEVGYGGSAQWLNNPSFHGFSEMLYEFTSSSANNGSGFEGLGDNTPFWNIACGVVMLMGRFLPIIGPLAIIGSLAAKKSVPQSAGTLQLDSYAFSAVLLSVIIIIAALSFFPALALGPLAEYFMI</sequence>
<evidence type="ECO:0000256" key="5">
    <source>
        <dbReference type="ARBA" id="ARBA00022958"/>
    </source>
</evidence>
<proteinExistence type="inferred from homology"/>
<evidence type="ECO:0000313" key="11">
    <source>
        <dbReference type="Proteomes" id="UP001168528"/>
    </source>
</evidence>
<feature type="transmembrane region" description="Helical" evidence="9">
    <location>
        <begin position="69"/>
        <end position="92"/>
    </location>
</feature>
<feature type="transmembrane region" description="Helical" evidence="9">
    <location>
        <begin position="172"/>
        <end position="193"/>
    </location>
</feature>
<keyword evidence="7 9" id="KW-0406">Ion transport</keyword>
<feature type="transmembrane region" description="Helical" evidence="9">
    <location>
        <begin position="419"/>
        <end position="443"/>
    </location>
</feature>
<feature type="transmembrane region" description="Helical" evidence="9">
    <location>
        <begin position="6"/>
        <end position="27"/>
    </location>
</feature>
<evidence type="ECO:0000256" key="4">
    <source>
        <dbReference type="ARBA" id="ARBA00022692"/>
    </source>
</evidence>
<evidence type="ECO:0000256" key="7">
    <source>
        <dbReference type="ARBA" id="ARBA00023065"/>
    </source>
</evidence>
<dbReference type="RefSeq" id="WP_302042262.1">
    <property type="nucleotide sequence ID" value="NZ_JAUKPO010000061.1"/>
</dbReference>
<evidence type="ECO:0000313" key="10">
    <source>
        <dbReference type="EMBL" id="MDO1451466.1"/>
    </source>
</evidence>
<comment type="subcellular location">
    <subcellularLocation>
        <location evidence="9">Cell membrane</location>
        <topology evidence="9">Multi-pass membrane protein</topology>
    </subcellularLocation>
</comment>
<dbReference type="PANTHER" id="PTHR30607">
    <property type="entry name" value="POTASSIUM-TRANSPORTING ATPASE A CHAIN"/>
    <property type="match status" value="1"/>
</dbReference>
<keyword evidence="3 9" id="KW-0633">Potassium transport</keyword>
<evidence type="ECO:0000256" key="2">
    <source>
        <dbReference type="ARBA" id="ARBA00022475"/>
    </source>
</evidence>
<evidence type="ECO:0000256" key="9">
    <source>
        <dbReference type="HAMAP-Rule" id="MF_00275"/>
    </source>
</evidence>
<dbReference type="InterPro" id="IPR004623">
    <property type="entry name" value="KdpA"/>
</dbReference>
<keyword evidence="2 9" id="KW-1003">Cell membrane</keyword>
<feature type="transmembrane region" description="Helical" evidence="9">
    <location>
        <begin position="260"/>
        <end position="277"/>
    </location>
</feature>
<name>A0ABT8RIB8_9BACT</name>
<feature type="transmembrane region" description="Helical" evidence="9">
    <location>
        <begin position="493"/>
        <end position="517"/>
    </location>
</feature>
<feature type="transmembrane region" description="Helical" evidence="9">
    <location>
        <begin position="133"/>
        <end position="160"/>
    </location>
</feature>
<accession>A0ABT8RIB8</accession>
<reference evidence="10" key="1">
    <citation type="submission" date="2023-07" db="EMBL/GenBank/DDBJ databases">
        <title>The genome sequence of Rhodocytophaga aerolata KACC 12507.</title>
        <authorList>
            <person name="Zhang X."/>
        </authorList>
    </citation>
    <scope>NUCLEOTIDE SEQUENCE</scope>
    <source>
        <strain evidence="10">KACC 12507</strain>
    </source>
</reference>
<evidence type="ECO:0000256" key="6">
    <source>
        <dbReference type="ARBA" id="ARBA00022989"/>
    </source>
</evidence>
<keyword evidence="1 9" id="KW-0813">Transport</keyword>
<keyword evidence="5 9" id="KW-0630">Potassium</keyword>
<feature type="transmembrane region" description="Helical" evidence="9">
    <location>
        <begin position="284"/>
        <end position="302"/>
    </location>
</feature>
<comment type="subunit">
    <text evidence="9">The system is composed of three essential subunits: KdpA, KdpB and KdpC.</text>
</comment>
<organism evidence="10 11">
    <name type="scientific">Rhodocytophaga aerolata</name>
    <dbReference type="NCBI Taxonomy" id="455078"/>
    <lineage>
        <taxon>Bacteria</taxon>
        <taxon>Pseudomonadati</taxon>
        <taxon>Bacteroidota</taxon>
        <taxon>Cytophagia</taxon>
        <taxon>Cytophagales</taxon>
        <taxon>Rhodocytophagaceae</taxon>
        <taxon>Rhodocytophaga</taxon>
    </lineage>
</organism>
<keyword evidence="11" id="KW-1185">Reference proteome</keyword>
<comment type="similarity">
    <text evidence="9">Belongs to the KdpA family.</text>
</comment>
<evidence type="ECO:0000256" key="8">
    <source>
        <dbReference type="ARBA" id="ARBA00023136"/>
    </source>
</evidence>
<dbReference type="NCBIfam" id="TIGR00680">
    <property type="entry name" value="kdpA"/>
    <property type="match status" value="1"/>
</dbReference>
<dbReference type="Proteomes" id="UP001168528">
    <property type="component" value="Unassembled WGS sequence"/>
</dbReference>
<keyword evidence="8 9" id="KW-0472">Membrane</keyword>
<comment type="caution">
    <text evidence="10">The sequence shown here is derived from an EMBL/GenBank/DDBJ whole genome shotgun (WGS) entry which is preliminary data.</text>
</comment>
<comment type="function">
    <text evidence="9">Part of the high-affinity ATP-driven potassium transport (or Kdp) system, which catalyzes the hydrolysis of ATP coupled with the electrogenic transport of potassium into the cytoplasm. This subunit binds the extracellular potassium ions and delivers the ions to the membrane domain of KdpB through an intramembrane tunnel.</text>
</comment>
<dbReference type="PIRSF" id="PIRSF001294">
    <property type="entry name" value="K_ATPaseA"/>
    <property type="match status" value="1"/>
</dbReference>
<dbReference type="HAMAP" id="MF_00275">
    <property type="entry name" value="KdpA"/>
    <property type="match status" value="1"/>
</dbReference>
<keyword evidence="6 9" id="KW-1133">Transmembrane helix</keyword>
<evidence type="ECO:0000256" key="1">
    <source>
        <dbReference type="ARBA" id="ARBA00022448"/>
    </source>
</evidence>
<protein>
    <recommendedName>
        <fullName evidence="9">Potassium-transporting ATPase potassium-binding subunit</fullName>
    </recommendedName>
    <alternativeName>
        <fullName evidence="9">ATP phosphohydrolase [potassium-transporting] A chain</fullName>
    </alternativeName>
    <alternativeName>
        <fullName evidence="9">Potassium-binding and translocating subunit A</fullName>
    </alternativeName>
    <alternativeName>
        <fullName evidence="9">Potassium-translocating ATPase A chain</fullName>
    </alternativeName>
</protein>
<feature type="transmembrane region" description="Helical" evidence="9">
    <location>
        <begin position="538"/>
        <end position="561"/>
    </location>
</feature>
<evidence type="ECO:0000256" key="3">
    <source>
        <dbReference type="ARBA" id="ARBA00022538"/>
    </source>
</evidence>
<feature type="transmembrane region" description="Helical" evidence="9">
    <location>
        <begin position="374"/>
        <end position="399"/>
    </location>
</feature>